<keyword evidence="1" id="KW-1133">Transmembrane helix</keyword>
<comment type="caution">
    <text evidence="2">The sequence shown here is derived from an EMBL/GenBank/DDBJ whole genome shotgun (WGS) entry which is preliminary data.</text>
</comment>
<keyword evidence="1" id="KW-0472">Membrane</keyword>
<organism evidence="2 3">
    <name type="scientific">Tritrichomonas foetus</name>
    <dbReference type="NCBI Taxonomy" id="1144522"/>
    <lineage>
        <taxon>Eukaryota</taxon>
        <taxon>Metamonada</taxon>
        <taxon>Parabasalia</taxon>
        <taxon>Tritrichomonadida</taxon>
        <taxon>Tritrichomonadidae</taxon>
        <taxon>Tritrichomonas</taxon>
    </lineage>
</organism>
<sequence>MPSKKLKFSVDLIKLFFFRFSVYFFGLFLTLNGMFNTAILLIGFFTSLIRFIFKLIFSLELLIDTSLKLLICLSIDSWLDLLIELSTELSAELSTELSKLSVIFLTSGSISLACRVLALVNCDATVWQATSFVGYDNNLRKLLMRFRRGLDGHCGLKYGMILFFSG</sequence>
<dbReference type="AlphaFoldDB" id="A0A1J4JFQ4"/>
<dbReference type="RefSeq" id="XP_068351115.1">
    <property type="nucleotide sequence ID" value="XM_068494694.1"/>
</dbReference>
<dbReference type="Proteomes" id="UP000179807">
    <property type="component" value="Unassembled WGS sequence"/>
</dbReference>
<protein>
    <submittedName>
        <fullName evidence="2">Uncharacterized protein</fullName>
    </submittedName>
</protein>
<dbReference type="EMBL" id="MLAK01001082">
    <property type="protein sequence ID" value="OHS97978.1"/>
    <property type="molecule type" value="Genomic_DNA"/>
</dbReference>
<evidence type="ECO:0000313" key="2">
    <source>
        <dbReference type="EMBL" id="OHS97978.1"/>
    </source>
</evidence>
<keyword evidence="1" id="KW-0812">Transmembrane</keyword>
<evidence type="ECO:0000313" key="3">
    <source>
        <dbReference type="Proteomes" id="UP000179807"/>
    </source>
</evidence>
<reference evidence="2" key="1">
    <citation type="submission" date="2016-10" db="EMBL/GenBank/DDBJ databases">
        <authorList>
            <person name="Benchimol M."/>
            <person name="Almeida L.G."/>
            <person name="Vasconcelos A.T."/>
            <person name="Perreira-Neves A."/>
            <person name="Rosa I.A."/>
            <person name="Tasca T."/>
            <person name="Bogo M.R."/>
            <person name="de Souza W."/>
        </authorList>
    </citation>
    <scope>NUCLEOTIDE SEQUENCE [LARGE SCALE GENOMIC DNA]</scope>
    <source>
        <strain evidence="2">K</strain>
    </source>
</reference>
<proteinExistence type="predicted"/>
<name>A0A1J4JFQ4_9EUKA</name>
<evidence type="ECO:0000256" key="1">
    <source>
        <dbReference type="SAM" id="Phobius"/>
    </source>
</evidence>
<accession>A0A1J4JFQ4</accession>
<keyword evidence="3" id="KW-1185">Reference proteome</keyword>
<dbReference type="GeneID" id="94829398"/>
<dbReference type="VEuPathDB" id="TrichDB:TRFO_09126"/>
<feature type="transmembrane region" description="Helical" evidence="1">
    <location>
        <begin position="12"/>
        <end position="31"/>
    </location>
</feature>
<gene>
    <name evidence="2" type="ORF">TRFO_09126</name>
</gene>